<feature type="compositionally biased region" description="Basic and acidic residues" evidence="2">
    <location>
        <begin position="320"/>
        <end position="340"/>
    </location>
</feature>
<protein>
    <submittedName>
        <fullName evidence="3">EOG090X0BWU</fullName>
    </submittedName>
</protein>
<feature type="compositionally biased region" description="Low complexity" evidence="2">
    <location>
        <begin position="218"/>
        <end position="227"/>
    </location>
</feature>
<reference evidence="3" key="1">
    <citation type="submission" date="2021-04" db="EMBL/GenBank/DDBJ databases">
        <authorList>
            <person name="Cornetti L."/>
        </authorList>
    </citation>
    <scope>NUCLEOTIDE SEQUENCE</scope>
</reference>
<comment type="similarity">
    <text evidence="1">Belongs to the PPP4R2 family.</text>
</comment>
<dbReference type="GO" id="GO:0005737">
    <property type="term" value="C:cytoplasm"/>
    <property type="evidence" value="ECO:0007669"/>
    <property type="project" value="TreeGrafter"/>
</dbReference>
<feature type="region of interest" description="Disordered" evidence="2">
    <location>
        <begin position="217"/>
        <end position="237"/>
    </location>
</feature>
<feature type="region of interest" description="Disordered" evidence="2">
    <location>
        <begin position="253"/>
        <end position="358"/>
    </location>
</feature>
<accession>A0A9N6WYT3</accession>
<dbReference type="AlphaFoldDB" id="A0A9N6WYT3"/>
<proteinExistence type="inferred from homology"/>
<evidence type="ECO:0000256" key="1">
    <source>
        <dbReference type="ARBA" id="ARBA00009207"/>
    </source>
</evidence>
<dbReference type="PANTHER" id="PTHR16487:SF0">
    <property type="entry name" value="PROTEIN PHOSPHATASE 4 REGULATORY SUBUNIT 2-RELATED"/>
    <property type="match status" value="1"/>
</dbReference>
<dbReference type="GO" id="GO:0030289">
    <property type="term" value="C:protein phosphatase 4 complex"/>
    <property type="evidence" value="ECO:0007669"/>
    <property type="project" value="InterPro"/>
</dbReference>
<dbReference type="PANTHER" id="PTHR16487">
    <property type="entry name" value="PPP4R2-RELATED PROTEIN"/>
    <property type="match status" value="1"/>
</dbReference>
<feature type="compositionally biased region" description="Basic and acidic residues" evidence="2">
    <location>
        <begin position="348"/>
        <end position="358"/>
    </location>
</feature>
<dbReference type="GO" id="GO:0005634">
    <property type="term" value="C:nucleus"/>
    <property type="evidence" value="ECO:0007669"/>
    <property type="project" value="TreeGrafter"/>
</dbReference>
<gene>
    <name evidence="3" type="primary">EOG090X0BWU</name>
</gene>
<dbReference type="GO" id="GO:0019888">
    <property type="term" value="F:protein phosphatase regulator activity"/>
    <property type="evidence" value="ECO:0007669"/>
    <property type="project" value="InterPro"/>
</dbReference>
<organism evidence="3">
    <name type="scientific">Lynceus sp. MCZ IZ 141354</name>
    <dbReference type="NCBI Taxonomy" id="1930659"/>
    <lineage>
        <taxon>Eukaryota</taxon>
        <taxon>Metazoa</taxon>
        <taxon>Ecdysozoa</taxon>
        <taxon>Arthropoda</taxon>
        <taxon>Crustacea</taxon>
        <taxon>Branchiopoda</taxon>
        <taxon>Diplostraca</taxon>
        <taxon>Laevicaudata</taxon>
        <taxon>Lynceidae</taxon>
        <taxon>Lynceus</taxon>
    </lineage>
</organism>
<name>A0A9N6WYT3_9CRUS</name>
<dbReference type="EMBL" id="OC989107">
    <property type="protein sequence ID" value="CAG4645762.1"/>
    <property type="molecule type" value="Genomic_DNA"/>
</dbReference>
<dbReference type="Pfam" id="PF09184">
    <property type="entry name" value="PPP4R2"/>
    <property type="match status" value="1"/>
</dbReference>
<evidence type="ECO:0000313" key="3">
    <source>
        <dbReference type="EMBL" id="CAG4645762.1"/>
    </source>
</evidence>
<sequence>MENINQTVYENTETILQELSLFNKPLTVDVEVSPLLDQYLRYIAKTGDTVYPWFQIKGFLKHVCEKVLESFHESSPTDKIPPCPNVEVFSYETMCSKIFEQIDNFTSAPFTIQRVCELLSAPKKHYKRTDKFMRGLEKNLLVVTTVEPGKAESSKNDMVNGDIDESAQVPSSNISLCPSSEDGEIASTFTEECKVGDNLQLSLEHIPLDEAARLMNLESSESSSEASIVKNPSNANVEPEAIDELDTETNEAFEVDNPELPNEKSTAPSQDEEKATDLNEPMLENPVDQPDDLVESKEEVETLPAALNDDSINEVQATKRLLETDESTQNRDSKLPRVDQEEVADDGADIKDNSEVAT</sequence>
<dbReference type="InterPro" id="IPR015267">
    <property type="entry name" value="PPP4R2"/>
</dbReference>
<evidence type="ECO:0000256" key="2">
    <source>
        <dbReference type="SAM" id="MobiDB-lite"/>
    </source>
</evidence>